<evidence type="ECO:0000313" key="2">
    <source>
        <dbReference type="Proteomes" id="UP000017836"/>
    </source>
</evidence>
<accession>W1P0H4</accession>
<name>W1P0H4_AMBTC</name>
<dbReference type="Gramene" id="ERN00445">
    <property type="protein sequence ID" value="ERN00445"/>
    <property type="gene ID" value="AMTR_s00100p00121050"/>
</dbReference>
<dbReference type="EMBL" id="KI394904">
    <property type="protein sequence ID" value="ERN00445.1"/>
    <property type="molecule type" value="Genomic_DNA"/>
</dbReference>
<dbReference type="HOGENOM" id="CLU_2641450_0_0_1"/>
<gene>
    <name evidence="1" type="ORF">AMTR_s00100p00121050</name>
</gene>
<keyword evidence="2" id="KW-1185">Reference proteome</keyword>
<dbReference type="Proteomes" id="UP000017836">
    <property type="component" value="Unassembled WGS sequence"/>
</dbReference>
<reference evidence="2" key="1">
    <citation type="journal article" date="2013" name="Science">
        <title>The Amborella genome and the evolution of flowering plants.</title>
        <authorList>
            <consortium name="Amborella Genome Project"/>
        </authorList>
    </citation>
    <scope>NUCLEOTIDE SEQUENCE [LARGE SCALE GENOMIC DNA]</scope>
</reference>
<evidence type="ECO:0000313" key="1">
    <source>
        <dbReference type="EMBL" id="ERN00445.1"/>
    </source>
</evidence>
<protein>
    <submittedName>
        <fullName evidence="1">Uncharacterized protein</fullName>
    </submittedName>
</protein>
<organism evidence="1 2">
    <name type="scientific">Amborella trichopoda</name>
    <dbReference type="NCBI Taxonomy" id="13333"/>
    <lineage>
        <taxon>Eukaryota</taxon>
        <taxon>Viridiplantae</taxon>
        <taxon>Streptophyta</taxon>
        <taxon>Embryophyta</taxon>
        <taxon>Tracheophyta</taxon>
        <taxon>Spermatophyta</taxon>
        <taxon>Magnoliopsida</taxon>
        <taxon>Amborellales</taxon>
        <taxon>Amborellaceae</taxon>
        <taxon>Amborella</taxon>
    </lineage>
</organism>
<dbReference type="AlphaFoldDB" id="W1P0H4"/>
<proteinExistence type="predicted"/>
<sequence>MLEEEGPIQPIHVPTLDVEGVPMAEEEIVNPGSGDGDMVHVPRPVANENLDVGFAEASEGVVALMLQHRAVLPVDVG</sequence>